<sequence>MSDVTYPKRVVVTGAASGIGKATALILRARGSEVVAVDVNEAGLAAAAAAGCETVVCDIAQEDERARLHAAAGEVDGLVNGAGIIRVVAIPDVTDADWDAIFAVNVKALFFLARDFGLRMGEGAAIVNVASVSAKDNSTTEVLPYGSSKAAVHAITRGLANHLGPAGVRVNAVLPGIIDTPMQDNLVVDIAAIRGVDPAALHRQRLQTIALQNRAGSPEDTADVIAFLLSSAARYVTGQALAVDGGQIMQ</sequence>
<dbReference type="KEGG" id="cwo:Cwoe_1019"/>
<dbReference type="OrthoDB" id="7064009at2"/>
<dbReference type="RefSeq" id="WP_012932505.1">
    <property type="nucleotide sequence ID" value="NC_013739.1"/>
</dbReference>
<dbReference type="Pfam" id="PF13561">
    <property type="entry name" value="adh_short_C2"/>
    <property type="match status" value="1"/>
</dbReference>
<keyword evidence="2" id="KW-0560">Oxidoreductase</keyword>
<dbReference type="Proteomes" id="UP000008229">
    <property type="component" value="Chromosome"/>
</dbReference>
<dbReference type="HOGENOM" id="CLU_010194_1_2_11"/>
<dbReference type="InterPro" id="IPR002347">
    <property type="entry name" value="SDR_fam"/>
</dbReference>
<dbReference type="PANTHER" id="PTHR43477">
    <property type="entry name" value="DIHYDROANTICAPSIN 7-DEHYDROGENASE"/>
    <property type="match status" value="1"/>
</dbReference>
<keyword evidence="4" id="KW-1185">Reference proteome</keyword>
<dbReference type="EMBL" id="CP001854">
    <property type="protein sequence ID" value="ADB49452.1"/>
    <property type="molecule type" value="Genomic_DNA"/>
</dbReference>
<gene>
    <name evidence="3" type="ordered locus">Cwoe_1019</name>
</gene>
<dbReference type="PRINTS" id="PR00080">
    <property type="entry name" value="SDRFAMILY"/>
</dbReference>
<dbReference type="GO" id="GO:0016491">
    <property type="term" value="F:oxidoreductase activity"/>
    <property type="evidence" value="ECO:0007669"/>
    <property type="project" value="UniProtKB-KW"/>
</dbReference>
<evidence type="ECO:0000313" key="3">
    <source>
        <dbReference type="EMBL" id="ADB49452.1"/>
    </source>
</evidence>
<dbReference type="InterPro" id="IPR051122">
    <property type="entry name" value="SDR_DHRS6-like"/>
</dbReference>
<dbReference type="PANTHER" id="PTHR43477:SF1">
    <property type="entry name" value="DIHYDROANTICAPSIN 7-DEHYDROGENASE"/>
    <property type="match status" value="1"/>
</dbReference>
<reference evidence="3 4" key="1">
    <citation type="journal article" date="2010" name="Stand. Genomic Sci.">
        <title>Complete genome sequence of Conexibacter woesei type strain (ID131577).</title>
        <authorList>
            <person name="Pukall R."/>
            <person name="Lapidus A."/>
            <person name="Glavina Del Rio T."/>
            <person name="Copeland A."/>
            <person name="Tice H."/>
            <person name="Cheng J.-F."/>
            <person name="Lucas S."/>
            <person name="Chen F."/>
            <person name="Nolan M."/>
            <person name="Bruce D."/>
            <person name="Goodwin L."/>
            <person name="Pitluck S."/>
            <person name="Mavromatis K."/>
            <person name="Ivanova N."/>
            <person name="Ovchinnikova G."/>
            <person name="Pati A."/>
            <person name="Chen A."/>
            <person name="Palaniappan K."/>
            <person name="Land M."/>
            <person name="Hauser L."/>
            <person name="Chang Y.-J."/>
            <person name="Jeffries C.D."/>
            <person name="Chain P."/>
            <person name="Meincke L."/>
            <person name="Sims D."/>
            <person name="Brettin T."/>
            <person name="Detter J.C."/>
            <person name="Rohde M."/>
            <person name="Goeker M."/>
            <person name="Bristow J."/>
            <person name="Eisen J.A."/>
            <person name="Markowitz V."/>
            <person name="Kyrpides N.C."/>
            <person name="Klenk H.-P."/>
            <person name="Hugenholtz P."/>
        </authorList>
    </citation>
    <scope>NUCLEOTIDE SEQUENCE [LARGE SCALE GENOMIC DNA]</scope>
    <source>
        <strain evidence="4">DSM 14684 / CIP 108061 / JCM 11494 / NBRC 100937 / ID131577</strain>
    </source>
</reference>
<dbReference type="FunFam" id="3.40.50.720:FF:000084">
    <property type="entry name" value="Short-chain dehydrogenase reductase"/>
    <property type="match status" value="1"/>
</dbReference>
<dbReference type="Gene3D" id="3.40.50.720">
    <property type="entry name" value="NAD(P)-binding Rossmann-like Domain"/>
    <property type="match status" value="1"/>
</dbReference>
<dbReference type="AlphaFoldDB" id="D3FCH9"/>
<dbReference type="CDD" id="cd05233">
    <property type="entry name" value="SDR_c"/>
    <property type="match status" value="1"/>
</dbReference>
<name>D3FCH9_CONWI</name>
<dbReference type="InterPro" id="IPR036291">
    <property type="entry name" value="NAD(P)-bd_dom_sf"/>
</dbReference>
<dbReference type="STRING" id="469383.Cwoe_1019"/>
<dbReference type="eggNOG" id="COG1028">
    <property type="taxonomic scope" value="Bacteria"/>
</dbReference>
<dbReference type="PROSITE" id="PS00061">
    <property type="entry name" value="ADH_SHORT"/>
    <property type="match status" value="1"/>
</dbReference>
<protein>
    <submittedName>
        <fullName evidence="3">Short-chain dehydrogenase/reductase SDR</fullName>
    </submittedName>
</protein>
<dbReference type="SUPFAM" id="SSF51735">
    <property type="entry name" value="NAD(P)-binding Rossmann-fold domains"/>
    <property type="match status" value="1"/>
</dbReference>
<dbReference type="InterPro" id="IPR020904">
    <property type="entry name" value="Sc_DH/Rdtase_CS"/>
</dbReference>
<evidence type="ECO:0000256" key="1">
    <source>
        <dbReference type="ARBA" id="ARBA00006484"/>
    </source>
</evidence>
<evidence type="ECO:0000313" key="4">
    <source>
        <dbReference type="Proteomes" id="UP000008229"/>
    </source>
</evidence>
<proteinExistence type="inferred from homology"/>
<organism evidence="3 4">
    <name type="scientific">Conexibacter woesei (strain DSM 14684 / CCUG 47730 / CIP 108061 / JCM 11494 / NBRC 100937 / ID131577)</name>
    <dbReference type="NCBI Taxonomy" id="469383"/>
    <lineage>
        <taxon>Bacteria</taxon>
        <taxon>Bacillati</taxon>
        <taxon>Actinomycetota</taxon>
        <taxon>Thermoleophilia</taxon>
        <taxon>Solirubrobacterales</taxon>
        <taxon>Conexibacteraceae</taxon>
        <taxon>Conexibacter</taxon>
    </lineage>
</organism>
<accession>D3FCH9</accession>
<reference evidence="4" key="2">
    <citation type="submission" date="2010-01" db="EMBL/GenBank/DDBJ databases">
        <title>The complete genome of Conexibacter woesei DSM 14684.</title>
        <authorList>
            <consortium name="US DOE Joint Genome Institute (JGI-PGF)"/>
            <person name="Lucas S."/>
            <person name="Copeland A."/>
            <person name="Lapidus A."/>
            <person name="Glavina del Rio T."/>
            <person name="Dalin E."/>
            <person name="Tice H."/>
            <person name="Bruce D."/>
            <person name="Goodwin L."/>
            <person name="Pitluck S."/>
            <person name="Kyrpides N."/>
            <person name="Mavromatis K."/>
            <person name="Ivanova N."/>
            <person name="Mikhailova N."/>
            <person name="Chertkov O."/>
            <person name="Brettin T."/>
            <person name="Detter J.C."/>
            <person name="Han C."/>
            <person name="Larimer F."/>
            <person name="Land M."/>
            <person name="Hauser L."/>
            <person name="Markowitz V."/>
            <person name="Cheng J.-F."/>
            <person name="Hugenholtz P."/>
            <person name="Woyke T."/>
            <person name="Wu D."/>
            <person name="Pukall R."/>
            <person name="Steenblock K."/>
            <person name="Schneider S."/>
            <person name="Klenk H.-P."/>
            <person name="Eisen J.A."/>
        </authorList>
    </citation>
    <scope>NUCLEOTIDE SEQUENCE [LARGE SCALE GENOMIC DNA]</scope>
    <source>
        <strain evidence="4">DSM 14684 / CIP 108061 / JCM 11494 / NBRC 100937 / ID131577</strain>
    </source>
</reference>
<evidence type="ECO:0000256" key="2">
    <source>
        <dbReference type="ARBA" id="ARBA00023002"/>
    </source>
</evidence>
<comment type="similarity">
    <text evidence="1">Belongs to the short-chain dehydrogenases/reductases (SDR) family.</text>
</comment>
<dbReference type="PRINTS" id="PR00081">
    <property type="entry name" value="GDHRDH"/>
</dbReference>